<proteinExistence type="predicted"/>
<dbReference type="AlphaFoldDB" id="A0AA87ZUG3"/>
<organism evidence="2 3">
    <name type="scientific">Ficus carica</name>
    <name type="common">Common fig</name>
    <dbReference type="NCBI Taxonomy" id="3494"/>
    <lineage>
        <taxon>Eukaryota</taxon>
        <taxon>Viridiplantae</taxon>
        <taxon>Streptophyta</taxon>
        <taxon>Embryophyta</taxon>
        <taxon>Tracheophyta</taxon>
        <taxon>Spermatophyta</taxon>
        <taxon>Magnoliopsida</taxon>
        <taxon>eudicotyledons</taxon>
        <taxon>Gunneridae</taxon>
        <taxon>Pentapetalae</taxon>
        <taxon>rosids</taxon>
        <taxon>fabids</taxon>
        <taxon>Rosales</taxon>
        <taxon>Moraceae</taxon>
        <taxon>Ficeae</taxon>
        <taxon>Ficus</taxon>
    </lineage>
</organism>
<gene>
    <name evidence="2" type="ORF">TIFTF001_004197</name>
</gene>
<comment type="caution">
    <text evidence="2">The sequence shown here is derived from an EMBL/GenBank/DDBJ whole genome shotgun (WGS) entry which is preliminary data.</text>
</comment>
<protein>
    <submittedName>
        <fullName evidence="2">Uncharacterized protein</fullName>
    </submittedName>
</protein>
<feature type="compositionally biased region" description="Pro residues" evidence="1">
    <location>
        <begin position="118"/>
        <end position="134"/>
    </location>
</feature>
<keyword evidence="3" id="KW-1185">Reference proteome</keyword>
<dbReference type="EMBL" id="BTGU01000004">
    <property type="protein sequence ID" value="GMN33493.1"/>
    <property type="molecule type" value="Genomic_DNA"/>
</dbReference>
<accession>A0AA87ZUG3</accession>
<evidence type="ECO:0000313" key="3">
    <source>
        <dbReference type="Proteomes" id="UP001187192"/>
    </source>
</evidence>
<name>A0AA87ZUG3_FICCA</name>
<evidence type="ECO:0000313" key="2">
    <source>
        <dbReference type="EMBL" id="GMN33493.1"/>
    </source>
</evidence>
<feature type="region of interest" description="Disordered" evidence="1">
    <location>
        <begin position="118"/>
        <end position="138"/>
    </location>
</feature>
<dbReference type="Proteomes" id="UP001187192">
    <property type="component" value="Unassembled WGS sequence"/>
</dbReference>
<sequence length="293" mass="31137">MTSSMEIVESVAGGIARFSTRFSHGSASLGLVAILSIRSLHLGHLDFAYNDAGVCAMTVTATGVIWDRMSRFKLNPFGGSVQVEPPIELLYSKPNWVYCTPVFPANYPPFPSCPSAPPDFSLPPRPSPPIPSPSSGPLRDCYTRRRTELGNRASSGVLGELGLVDNGDIKNGAAAQHLAQIGMRPPTTRIRMRSPTFSLSLSLSFSLLCLFVSLSKNPTLSLLYLFVSLLRAPASSMRHPVTVGDVEGGLLPVLVLVDGLGVERGFGWSVAAGRSGGGESCSLSLPHLREIGS</sequence>
<evidence type="ECO:0000256" key="1">
    <source>
        <dbReference type="SAM" id="MobiDB-lite"/>
    </source>
</evidence>
<reference evidence="2" key="1">
    <citation type="submission" date="2023-07" db="EMBL/GenBank/DDBJ databases">
        <title>draft genome sequence of fig (Ficus carica).</title>
        <authorList>
            <person name="Takahashi T."/>
            <person name="Nishimura K."/>
        </authorList>
    </citation>
    <scope>NUCLEOTIDE SEQUENCE</scope>
</reference>